<name>A0AAU9VE46_EUPED</name>
<dbReference type="GO" id="GO:0035336">
    <property type="term" value="P:long-chain fatty-acyl-CoA metabolic process"/>
    <property type="evidence" value="ECO:0007669"/>
    <property type="project" value="TreeGrafter"/>
</dbReference>
<dbReference type="EMBL" id="CAKOGL010000031">
    <property type="protein sequence ID" value="CAH2108622.1"/>
    <property type="molecule type" value="Genomic_DNA"/>
</dbReference>
<feature type="transmembrane region" description="Helical" evidence="10">
    <location>
        <begin position="342"/>
        <end position="365"/>
    </location>
</feature>
<evidence type="ECO:0000256" key="1">
    <source>
        <dbReference type="ARBA" id="ARBA00004141"/>
    </source>
</evidence>
<evidence type="ECO:0000313" key="13">
    <source>
        <dbReference type="Proteomes" id="UP001153954"/>
    </source>
</evidence>
<keyword evidence="4 10" id="KW-0812">Transmembrane</keyword>
<keyword evidence="10" id="KW-0560">Oxidoreductase</keyword>
<keyword evidence="6 10" id="KW-1133">Transmembrane helix</keyword>
<comment type="catalytic activity">
    <reaction evidence="9 10">
        <text>a long-chain fatty acyl-CoA + 2 NADPH + 2 H(+) = a long-chain primary fatty alcohol + 2 NADP(+) + CoA</text>
        <dbReference type="Rhea" id="RHEA:52716"/>
        <dbReference type="ChEBI" id="CHEBI:15378"/>
        <dbReference type="ChEBI" id="CHEBI:57287"/>
        <dbReference type="ChEBI" id="CHEBI:57783"/>
        <dbReference type="ChEBI" id="CHEBI:58349"/>
        <dbReference type="ChEBI" id="CHEBI:77396"/>
        <dbReference type="ChEBI" id="CHEBI:83139"/>
        <dbReference type="EC" id="1.2.1.84"/>
    </reaction>
</comment>
<feature type="domain" description="Thioester reductase (TE)" evidence="11">
    <location>
        <begin position="16"/>
        <end position="283"/>
    </location>
</feature>
<dbReference type="EC" id="1.2.1.84" evidence="10"/>
<gene>
    <name evidence="12" type="ORF">EEDITHA_LOCUS22541</name>
</gene>
<protein>
    <recommendedName>
        <fullName evidence="10">Fatty acyl-CoA reductase</fullName>
        <ecNumber evidence="10">1.2.1.84</ecNumber>
    </recommendedName>
</protein>
<dbReference type="AlphaFoldDB" id="A0AAU9VE46"/>
<dbReference type="Proteomes" id="UP001153954">
    <property type="component" value="Unassembled WGS sequence"/>
</dbReference>
<keyword evidence="7 10" id="KW-0443">Lipid metabolism</keyword>
<comment type="similarity">
    <text evidence="2 10">Belongs to the fatty acyl-CoA reductase family.</text>
</comment>
<comment type="caution">
    <text evidence="12">The sequence shown here is derived from an EMBL/GenBank/DDBJ whole genome shotgun (WGS) entry which is preliminary data.</text>
</comment>
<sequence>MYKTVGEFYEGRSVLLTGCTGFLGKVVLEKLLFSCPGLDKVYILMRAKKNMSAEERLKEILEQPLFSRIKEQKPKAVDKIAMVIGDISEPHLGIKPEDEELLINQVSIVFHIAATVKFNEPFEFYMNVNVAGTKRMLDLSQRMKNIRAFVYVSTAYSNLQRDVIEEVLYPPKASLNEIKKLLEIGVTEKQVEQVVGKRPNKYVQTKALAENIIADCHGDMPTLIIRPSIVTSSYAEPVAGWVDNWFGATGLITTIITGLTCVLHTDPKNILDLIPVDYVSNTIIVAASKYNSSKDVLVYNCSTSECNPLTMSELKDLVTASVEKDNSHGIGKPNIYYTNFKWIVILLTFIFKTIPAFLADLFLYIRGKKTRFFNLKAQLSSSVGAKLLLILPS</sequence>
<dbReference type="FunFam" id="3.40.50.720:FF:000143">
    <property type="entry name" value="Fatty acyl-CoA reductase"/>
    <property type="match status" value="1"/>
</dbReference>
<keyword evidence="3 10" id="KW-0444">Lipid biosynthesis</keyword>
<dbReference type="SUPFAM" id="SSF51735">
    <property type="entry name" value="NAD(P)-binding Rossmann-fold domains"/>
    <property type="match status" value="1"/>
</dbReference>
<evidence type="ECO:0000313" key="12">
    <source>
        <dbReference type="EMBL" id="CAH2108622.1"/>
    </source>
</evidence>
<evidence type="ECO:0000256" key="3">
    <source>
        <dbReference type="ARBA" id="ARBA00022516"/>
    </source>
</evidence>
<dbReference type="PANTHER" id="PTHR11011">
    <property type="entry name" value="MALE STERILITY PROTEIN 2-RELATED"/>
    <property type="match status" value="1"/>
</dbReference>
<comment type="subcellular location">
    <subcellularLocation>
        <location evidence="1">Membrane</location>
        <topology evidence="1">Multi-pass membrane protein</topology>
    </subcellularLocation>
</comment>
<dbReference type="InterPro" id="IPR026055">
    <property type="entry name" value="FAR"/>
</dbReference>
<dbReference type="InterPro" id="IPR036291">
    <property type="entry name" value="NAD(P)-bd_dom_sf"/>
</dbReference>
<evidence type="ECO:0000256" key="8">
    <source>
        <dbReference type="ARBA" id="ARBA00023136"/>
    </source>
</evidence>
<proteinExistence type="inferred from homology"/>
<comment type="function">
    <text evidence="10">Catalyzes the reduction of fatty acyl-CoA to fatty alcohols.</text>
</comment>
<organism evidence="12 13">
    <name type="scientific">Euphydryas editha</name>
    <name type="common">Edith's checkerspot</name>
    <dbReference type="NCBI Taxonomy" id="104508"/>
    <lineage>
        <taxon>Eukaryota</taxon>
        <taxon>Metazoa</taxon>
        <taxon>Ecdysozoa</taxon>
        <taxon>Arthropoda</taxon>
        <taxon>Hexapoda</taxon>
        <taxon>Insecta</taxon>
        <taxon>Pterygota</taxon>
        <taxon>Neoptera</taxon>
        <taxon>Endopterygota</taxon>
        <taxon>Lepidoptera</taxon>
        <taxon>Glossata</taxon>
        <taxon>Ditrysia</taxon>
        <taxon>Papilionoidea</taxon>
        <taxon>Nymphalidae</taxon>
        <taxon>Nymphalinae</taxon>
        <taxon>Euphydryas</taxon>
    </lineage>
</organism>
<dbReference type="InterPro" id="IPR013120">
    <property type="entry name" value="FAR_NAD-bd"/>
</dbReference>
<dbReference type="PANTHER" id="PTHR11011:SF116">
    <property type="entry name" value="FATTY ACYL-COA REDUCTASE CG5065-RELATED"/>
    <property type="match status" value="1"/>
</dbReference>
<dbReference type="CDD" id="cd05236">
    <property type="entry name" value="FAR-N_SDR_e"/>
    <property type="match status" value="1"/>
</dbReference>
<evidence type="ECO:0000256" key="2">
    <source>
        <dbReference type="ARBA" id="ARBA00005928"/>
    </source>
</evidence>
<dbReference type="GO" id="GO:0005777">
    <property type="term" value="C:peroxisome"/>
    <property type="evidence" value="ECO:0007669"/>
    <property type="project" value="TreeGrafter"/>
</dbReference>
<dbReference type="GO" id="GO:0080019">
    <property type="term" value="F:alcohol-forming very long-chain fatty acyl-CoA reductase activity"/>
    <property type="evidence" value="ECO:0007669"/>
    <property type="project" value="InterPro"/>
</dbReference>
<keyword evidence="13" id="KW-1185">Reference proteome</keyword>
<evidence type="ECO:0000256" key="7">
    <source>
        <dbReference type="ARBA" id="ARBA00023098"/>
    </source>
</evidence>
<evidence type="ECO:0000256" key="10">
    <source>
        <dbReference type="RuleBase" id="RU363097"/>
    </source>
</evidence>
<accession>A0AAU9VE46</accession>
<dbReference type="GO" id="GO:0102965">
    <property type="term" value="F:alcohol-forming long-chain fatty acyl-CoA reductase activity"/>
    <property type="evidence" value="ECO:0007669"/>
    <property type="project" value="UniProtKB-EC"/>
</dbReference>
<dbReference type="Pfam" id="PF07993">
    <property type="entry name" value="NAD_binding_4"/>
    <property type="match status" value="1"/>
</dbReference>
<evidence type="ECO:0000256" key="9">
    <source>
        <dbReference type="ARBA" id="ARBA00052530"/>
    </source>
</evidence>
<evidence type="ECO:0000259" key="11">
    <source>
        <dbReference type="Pfam" id="PF07993"/>
    </source>
</evidence>
<evidence type="ECO:0000256" key="6">
    <source>
        <dbReference type="ARBA" id="ARBA00022989"/>
    </source>
</evidence>
<evidence type="ECO:0000256" key="4">
    <source>
        <dbReference type="ARBA" id="ARBA00022692"/>
    </source>
</evidence>
<dbReference type="Gene3D" id="3.40.50.720">
    <property type="entry name" value="NAD(P)-binding Rossmann-like Domain"/>
    <property type="match status" value="1"/>
</dbReference>
<keyword evidence="5 10" id="KW-0521">NADP</keyword>
<evidence type="ECO:0000256" key="5">
    <source>
        <dbReference type="ARBA" id="ARBA00022857"/>
    </source>
</evidence>
<keyword evidence="8 10" id="KW-0472">Membrane</keyword>
<dbReference type="GO" id="GO:0016020">
    <property type="term" value="C:membrane"/>
    <property type="evidence" value="ECO:0007669"/>
    <property type="project" value="UniProtKB-SubCell"/>
</dbReference>
<reference evidence="12" key="1">
    <citation type="submission" date="2022-03" db="EMBL/GenBank/DDBJ databases">
        <authorList>
            <person name="Tunstrom K."/>
        </authorList>
    </citation>
    <scope>NUCLEOTIDE SEQUENCE</scope>
</reference>